<evidence type="ECO:0000313" key="2">
    <source>
        <dbReference type="Proteomes" id="UP000295418"/>
    </source>
</evidence>
<dbReference type="InterPro" id="IPR038080">
    <property type="entry name" value="KapB_sf"/>
</dbReference>
<reference evidence="1 2" key="1">
    <citation type="submission" date="2019-03" db="EMBL/GenBank/DDBJ databases">
        <authorList>
            <person name="Kim M.K.M."/>
        </authorList>
    </citation>
    <scope>NUCLEOTIDE SEQUENCE [LARGE SCALE GENOMIC DNA]</scope>
    <source>
        <strain evidence="1 2">18JY21-1</strain>
    </source>
</reference>
<dbReference type="Gene3D" id="2.30.30.430">
    <property type="entry name" value="Kinase associated protein B domain"/>
    <property type="match status" value="1"/>
</dbReference>
<comment type="caution">
    <text evidence="1">The sequence shown here is derived from an EMBL/GenBank/DDBJ whole genome shotgun (WGS) entry which is preliminary data.</text>
</comment>
<organism evidence="1 2">
    <name type="scientific">Paenibacillus albiflavus</name>
    <dbReference type="NCBI Taxonomy" id="2545760"/>
    <lineage>
        <taxon>Bacteria</taxon>
        <taxon>Bacillati</taxon>
        <taxon>Bacillota</taxon>
        <taxon>Bacilli</taxon>
        <taxon>Bacillales</taxon>
        <taxon>Paenibacillaceae</taxon>
        <taxon>Paenibacillus</taxon>
    </lineage>
</organism>
<dbReference type="GO" id="GO:0016301">
    <property type="term" value="F:kinase activity"/>
    <property type="evidence" value="ECO:0007669"/>
    <property type="project" value="UniProtKB-KW"/>
</dbReference>
<dbReference type="AlphaFoldDB" id="A0A4R4ER43"/>
<name>A0A4R4ER43_9BACL</name>
<dbReference type="OrthoDB" id="2407789at2"/>
<dbReference type="Proteomes" id="UP000295418">
    <property type="component" value="Unassembled WGS sequence"/>
</dbReference>
<dbReference type="RefSeq" id="WP_132415868.1">
    <property type="nucleotide sequence ID" value="NZ_SKFG01000001.1"/>
</dbReference>
<evidence type="ECO:0000313" key="1">
    <source>
        <dbReference type="EMBL" id="TCZ81005.1"/>
    </source>
</evidence>
<dbReference type="Pfam" id="PF08810">
    <property type="entry name" value="KapB"/>
    <property type="match status" value="1"/>
</dbReference>
<sequence>MVQAGDQVIAVYNTGEYIGEVVEITPSNRYAVKVLAVIKHPDQGDLHHPMKGDAKRFFQRRAHAFGEITLVEASSLKPYRGEVPDYKASLLHALNKEMNRVQLIELWAQRSLGELQGLASDYGFAVEQVETRYRK</sequence>
<dbReference type="EMBL" id="SKFG01000001">
    <property type="protein sequence ID" value="TCZ81005.1"/>
    <property type="molecule type" value="Genomic_DNA"/>
</dbReference>
<dbReference type="InterPro" id="IPR014916">
    <property type="entry name" value="KapB"/>
</dbReference>
<dbReference type="SUPFAM" id="SSF141251">
    <property type="entry name" value="Kinase-associated protein B-like"/>
    <property type="match status" value="1"/>
</dbReference>
<dbReference type="SMART" id="SM01298">
    <property type="entry name" value="KapB"/>
    <property type="match status" value="1"/>
</dbReference>
<gene>
    <name evidence="1" type="ORF">E0485_01615</name>
</gene>
<accession>A0A4R4ER43</accession>
<keyword evidence="1" id="KW-0808">Transferase</keyword>
<keyword evidence="2" id="KW-1185">Reference proteome</keyword>
<proteinExistence type="predicted"/>
<protein>
    <submittedName>
        <fullName evidence="1">Kinase</fullName>
    </submittedName>
</protein>
<keyword evidence="1" id="KW-0418">Kinase</keyword>